<dbReference type="Gene3D" id="3.90.1580.10">
    <property type="entry name" value="paralog of FGE (formylglycine-generating enzyme)"/>
    <property type="match status" value="1"/>
</dbReference>
<dbReference type="EMBL" id="VRMG01000003">
    <property type="protein sequence ID" value="TXN32513.1"/>
    <property type="molecule type" value="Genomic_DNA"/>
</dbReference>
<sequence length="229" mass="25493">MVTVPGGRITLSDRRRLRSWDVDLAPFDIAVTPTTQAEYAAVVGEWPGETRGGLLPVDSVTWGEAIRYCNLLSERTDVAPAYRIDGEEVLLDDSSTGYRLPTEAEWEHACRAETIGARYGSLDAIAWYRDNSQEHSHEVGGKLPNGWGLHDTLGNVWEWCWDLLDPATYGTYRVLRGGGWFDEQWSCRASVRRGSHPTLRIEDVGFRVARGRAVAPPAGAASRDEDTPY</sequence>
<dbReference type="SUPFAM" id="SSF56436">
    <property type="entry name" value="C-type lectin-like"/>
    <property type="match status" value="1"/>
</dbReference>
<dbReference type="InterPro" id="IPR016187">
    <property type="entry name" value="CTDL_fold"/>
</dbReference>
<accession>A0A5C8UWT4</accession>
<dbReference type="PANTHER" id="PTHR23150:SF19">
    <property type="entry name" value="FORMYLGLYCINE-GENERATING ENZYME"/>
    <property type="match status" value="1"/>
</dbReference>
<protein>
    <submittedName>
        <fullName evidence="2">Formylglycine-generating enzyme family protein</fullName>
    </submittedName>
</protein>
<evidence type="ECO:0000313" key="3">
    <source>
        <dbReference type="Proteomes" id="UP000321379"/>
    </source>
</evidence>
<dbReference type="InterPro" id="IPR051043">
    <property type="entry name" value="Sulfatase_Mod_Factor_Kinase"/>
</dbReference>
<dbReference type="GO" id="GO:0120147">
    <property type="term" value="F:formylglycine-generating oxidase activity"/>
    <property type="evidence" value="ECO:0007669"/>
    <property type="project" value="TreeGrafter"/>
</dbReference>
<comment type="caution">
    <text evidence="2">The sequence shown here is derived from an EMBL/GenBank/DDBJ whole genome shotgun (WGS) entry which is preliminary data.</text>
</comment>
<keyword evidence="3" id="KW-1185">Reference proteome</keyword>
<name>A0A5C8UWT4_9MICO</name>
<dbReference type="Proteomes" id="UP000321379">
    <property type="component" value="Unassembled WGS sequence"/>
</dbReference>
<reference evidence="2 3" key="1">
    <citation type="submission" date="2019-08" db="EMBL/GenBank/DDBJ databases">
        <title>Bacterial whole genome sequence for Glaciihabitans sp. CHu50b-6-2.</title>
        <authorList>
            <person name="Jin L."/>
        </authorList>
    </citation>
    <scope>NUCLEOTIDE SEQUENCE [LARGE SCALE GENOMIC DNA]</scope>
    <source>
        <strain evidence="2 3">CHu50b-6-2</strain>
    </source>
</reference>
<feature type="domain" description="Sulfatase-modifying factor enzyme-like" evidence="1">
    <location>
        <begin position="1"/>
        <end position="210"/>
    </location>
</feature>
<evidence type="ECO:0000313" key="2">
    <source>
        <dbReference type="EMBL" id="TXN32513.1"/>
    </source>
</evidence>
<gene>
    <name evidence="2" type="ORF">FVP33_01495</name>
</gene>
<dbReference type="Pfam" id="PF03781">
    <property type="entry name" value="FGE-sulfatase"/>
    <property type="match status" value="1"/>
</dbReference>
<dbReference type="InterPro" id="IPR005532">
    <property type="entry name" value="SUMF_dom"/>
</dbReference>
<dbReference type="InterPro" id="IPR042095">
    <property type="entry name" value="SUMF_sf"/>
</dbReference>
<dbReference type="AlphaFoldDB" id="A0A5C8UWT4"/>
<dbReference type="PANTHER" id="PTHR23150">
    <property type="entry name" value="SULFATASE MODIFYING FACTOR 1, 2"/>
    <property type="match status" value="1"/>
</dbReference>
<evidence type="ECO:0000259" key="1">
    <source>
        <dbReference type="Pfam" id="PF03781"/>
    </source>
</evidence>
<proteinExistence type="predicted"/>
<organism evidence="2 3">
    <name type="scientific">Lacisediminihabitans profunda</name>
    <dbReference type="NCBI Taxonomy" id="2594790"/>
    <lineage>
        <taxon>Bacteria</taxon>
        <taxon>Bacillati</taxon>
        <taxon>Actinomycetota</taxon>
        <taxon>Actinomycetes</taxon>
        <taxon>Micrococcales</taxon>
        <taxon>Microbacteriaceae</taxon>
        <taxon>Lacisediminihabitans</taxon>
    </lineage>
</organism>